<gene>
    <name evidence="2" type="ORF">UFOPK3164_01141</name>
    <name evidence="3" type="ORF">UFOPK3427_01087</name>
    <name evidence="4" type="ORF">UFOPK4112_01425</name>
</gene>
<dbReference type="Gene3D" id="3.30.70.260">
    <property type="match status" value="1"/>
</dbReference>
<organism evidence="2">
    <name type="scientific">freshwater metagenome</name>
    <dbReference type="NCBI Taxonomy" id="449393"/>
    <lineage>
        <taxon>unclassified sequences</taxon>
        <taxon>metagenomes</taxon>
        <taxon>ecological metagenomes</taxon>
    </lineage>
</organism>
<dbReference type="EMBL" id="CAFBLT010000001">
    <property type="protein sequence ID" value="CAB4875278.1"/>
    <property type="molecule type" value="Genomic_DNA"/>
</dbReference>
<evidence type="ECO:0000259" key="1">
    <source>
        <dbReference type="SMART" id="SM00930"/>
    </source>
</evidence>
<dbReference type="EMBL" id="CAFBPM010000016">
    <property type="protein sequence ID" value="CAB5028711.1"/>
    <property type="molecule type" value="Genomic_DNA"/>
</dbReference>
<evidence type="ECO:0000313" key="4">
    <source>
        <dbReference type="EMBL" id="CAB5028711.1"/>
    </source>
</evidence>
<dbReference type="EMBL" id="CAFABE010000053">
    <property type="protein sequence ID" value="CAB4830674.1"/>
    <property type="molecule type" value="Genomic_DNA"/>
</dbReference>
<proteinExistence type="predicted"/>
<dbReference type="AlphaFoldDB" id="A0A6J7ACY9"/>
<dbReference type="Pfam" id="PF09383">
    <property type="entry name" value="NIL"/>
    <property type="match status" value="1"/>
</dbReference>
<evidence type="ECO:0000313" key="2">
    <source>
        <dbReference type="EMBL" id="CAB4830674.1"/>
    </source>
</evidence>
<evidence type="ECO:0000313" key="3">
    <source>
        <dbReference type="EMBL" id="CAB4875278.1"/>
    </source>
</evidence>
<dbReference type="SUPFAM" id="SSF55021">
    <property type="entry name" value="ACT-like"/>
    <property type="match status" value="1"/>
</dbReference>
<dbReference type="SMART" id="SM00930">
    <property type="entry name" value="NIL"/>
    <property type="match status" value="1"/>
</dbReference>
<name>A0A6J7ACY9_9ZZZZ</name>
<reference evidence="2" key="1">
    <citation type="submission" date="2020-05" db="EMBL/GenBank/DDBJ databases">
        <authorList>
            <person name="Chiriac C."/>
            <person name="Salcher M."/>
            <person name="Ghai R."/>
            <person name="Kavagutti S V."/>
        </authorList>
    </citation>
    <scope>NUCLEOTIDE SEQUENCE</scope>
</reference>
<feature type="domain" description="NIL" evidence="1">
    <location>
        <begin position="6"/>
        <end position="76"/>
    </location>
</feature>
<dbReference type="InterPro" id="IPR045865">
    <property type="entry name" value="ACT-like_dom_sf"/>
</dbReference>
<sequence>MSTDFCVRVKLTIPESLVRTPVLARLVRDFDVTPDIRRADISESVGWIVCEIDGDPKNVDRALDWLRAEGVGVDLLGDVLES</sequence>
<protein>
    <submittedName>
        <fullName evidence="2">Unannotated protein</fullName>
    </submittedName>
</protein>
<accession>A0A6J7ACY9</accession>
<dbReference type="InterPro" id="IPR018449">
    <property type="entry name" value="NIL_domain"/>
</dbReference>